<dbReference type="PANTHER" id="PTHR36174">
    <property type="entry name" value="LIPID II:GLYCINE GLYCYLTRANSFERASE"/>
    <property type="match status" value="1"/>
</dbReference>
<dbReference type="EMBL" id="MWWX01000011">
    <property type="protein sequence ID" value="OZG60959.1"/>
    <property type="molecule type" value="Genomic_DNA"/>
</dbReference>
<comment type="caution">
    <text evidence="8">The sequence shown here is derived from an EMBL/GenBank/DDBJ whole genome shotgun (WGS) entry which is preliminary data.</text>
</comment>
<accession>A0A261FP93</accession>
<dbReference type="SUPFAM" id="SSF55729">
    <property type="entry name" value="Acyl-CoA N-acyltransferases (Nat)"/>
    <property type="match status" value="2"/>
</dbReference>
<dbReference type="Gene3D" id="3.40.630.30">
    <property type="match status" value="2"/>
</dbReference>
<keyword evidence="7" id="KW-0961">Cell wall biogenesis/degradation</keyword>
<comment type="similarity">
    <text evidence="1">Belongs to the FemABX family.</text>
</comment>
<dbReference type="OrthoDB" id="9785911at2"/>
<dbReference type="GO" id="GO:0016755">
    <property type="term" value="F:aminoacyltransferase activity"/>
    <property type="evidence" value="ECO:0007669"/>
    <property type="project" value="InterPro"/>
</dbReference>
<dbReference type="InterPro" id="IPR003447">
    <property type="entry name" value="FEMABX"/>
</dbReference>
<dbReference type="GO" id="GO:0008360">
    <property type="term" value="P:regulation of cell shape"/>
    <property type="evidence" value="ECO:0007669"/>
    <property type="project" value="UniProtKB-KW"/>
</dbReference>
<evidence type="ECO:0000256" key="2">
    <source>
        <dbReference type="ARBA" id="ARBA00022490"/>
    </source>
</evidence>
<keyword evidence="6" id="KW-0012">Acyltransferase</keyword>
<dbReference type="InterPro" id="IPR016181">
    <property type="entry name" value="Acyl_CoA_acyltransferase"/>
</dbReference>
<evidence type="ECO:0000256" key="4">
    <source>
        <dbReference type="ARBA" id="ARBA00022960"/>
    </source>
</evidence>
<dbReference type="RefSeq" id="WP_072723446.1">
    <property type="nucleotide sequence ID" value="NZ_BDIS01000001.1"/>
</dbReference>
<evidence type="ECO:0000313" key="9">
    <source>
        <dbReference type="Proteomes" id="UP000216352"/>
    </source>
</evidence>
<dbReference type="InterPro" id="IPR050644">
    <property type="entry name" value="PG_Glycine_Bridge_Synth"/>
</dbReference>
<dbReference type="Pfam" id="PF02388">
    <property type="entry name" value="FemAB"/>
    <property type="match status" value="1"/>
</dbReference>
<evidence type="ECO:0000256" key="5">
    <source>
        <dbReference type="ARBA" id="ARBA00022984"/>
    </source>
</evidence>
<dbReference type="STRING" id="1603886.GCA_001895165_00090"/>
<dbReference type="GO" id="GO:0071555">
    <property type="term" value="P:cell wall organization"/>
    <property type="evidence" value="ECO:0007669"/>
    <property type="project" value="UniProtKB-KW"/>
</dbReference>
<keyword evidence="5" id="KW-0573">Peptidoglycan synthesis</keyword>
<dbReference type="PANTHER" id="PTHR36174:SF2">
    <property type="entry name" value="AMINOACYLTRANSFERASE FEMA"/>
    <property type="match status" value="1"/>
</dbReference>
<evidence type="ECO:0000256" key="3">
    <source>
        <dbReference type="ARBA" id="ARBA00022679"/>
    </source>
</evidence>
<dbReference type="Gene3D" id="1.20.58.90">
    <property type="match status" value="1"/>
</dbReference>
<organism evidence="8 9">
    <name type="scientific">Bifidobacterium lemurum</name>
    <dbReference type="NCBI Taxonomy" id="1603886"/>
    <lineage>
        <taxon>Bacteria</taxon>
        <taxon>Bacillati</taxon>
        <taxon>Actinomycetota</taxon>
        <taxon>Actinomycetes</taxon>
        <taxon>Bifidobacteriales</taxon>
        <taxon>Bifidobacteriaceae</taxon>
        <taxon>Bifidobacterium</taxon>
    </lineage>
</organism>
<sequence length="423" mass="47177">MSVSAEYSSGIITLDELDELSSRHPQGGFQQTSNMARLSSGVAESYEALGVRDGSGALVAGCLVAYTASRFGLEGSVWMGPLCDPHDIGALRAITEELRRSAARHGAIAVTCWPDVPIQPRDSFGQAVGELDQEAMDAYAGLGWRHAGFTRGYGSVVNRWVYVKNLEGLENPDQLLASYSKNTRRNVKIAANSGVEVRGMSREELGTFHEICGMSSEKQHFRNRELAYFQRVFDTFGDRAEFMVGEIHYDRYLASWQEKLAAFTAEAERLESQLPEAKYPDAVRKKLDTARRNELAASKRVQDAQEVISREGAVVPAAVGLFVWHERELVYLSSGSDPRFMKFYAPTAIQHEMMSRCLERGLKRYNFYGISGVFDDPDDPGRGVLEFKQGFNGNVEELIGEFTLPVDKLRFGVKEFASKLLRH</sequence>
<protein>
    <submittedName>
        <fullName evidence="8">Peptidoglycan branched peptide synthesis protein</fullName>
    </submittedName>
</protein>
<evidence type="ECO:0000256" key="1">
    <source>
        <dbReference type="ARBA" id="ARBA00009943"/>
    </source>
</evidence>
<dbReference type="AlphaFoldDB" id="A0A261FP93"/>
<dbReference type="Proteomes" id="UP000216352">
    <property type="component" value="Unassembled WGS sequence"/>
</dbReference>
<keyword evidence="4" id="KW-0133">Cell shape</keyword>
<evidence type="ECO:0000256" key="7">
    <source>
        <dbReference type="ARBA" id="ARBA00023316"/>
    </source>
</evidence>
<dbReference type="GO" id="GO:0009252">
    <property type="term" value="P:peptidoglycan biosynthetic process"/>
    <property type="evidence" value="ECO:0007669"/>
    <property type="project" value="UniProtKB-KW"/>
</dbReference>
<reference evidence="8 9" key="1">
    <citation type="journal article" date="2017" name="BMC Genomics">
        <title>Comparative genomic and phylogenomic analyses of the Bifidobacteriaceae family.</title>
        <authorList>
            <person name="Lugli G.A."/>
            <person name="Milani C."/>
            <person name="Turroni F."/>
            <person name="Duranti S."/>
            <person name="Mancabelli L."/>
            <person name="Mangifesta M."/>
            <person name="Ferrario C."/>
            <person name="Modesto M."/>
            <person name="Mattarelli P."/>
            <person name="Jiri K."/>
            <person name="van Sinderen D."/>
            <person name="Ventura M."/>
        </authorList>
    </citation>
    <scope>NUCLEOTIDE SEQUENCE [LARGE SCALE GENOMIC DNA]</scope>
    <source>
        <strain evidence="8 9">DSM 28807</strain>
    </source>
</reference>
<keyword evidence="2" id="KW-0963">Cytoplasm</keyword>
<dbReference type="PROSITE" id="PS51191">
    <property type="entry name" value="FEMABX"/>
    <property type="match status" value="1"/>
</dbReference>
<evidence type="ECO:0000313" key="8">
    <source>
        <dbReference type="EMBL" id="OZG60959.1"/>
    </source>
</evidence>
<keyword evidence="9" id="KW-1185">Reference proteome</keyword>
<gene>
    <name evidence="8" type="ORF">BLEM_1591</name>
</gene>
<name>A0A261FP93_9BIFI</name>
<proteinExistence type="inferred from homology"/>
<keyword evidence="3" id="KW-0808">Transferase</keyword>
<evidence type="ECO:0000256" key="6">
    <source>
        <dbReference type="ARBA" id="ARBA00023315"/>
    </source>
</evidence>